<evidence type="ECO:0000313" key="2">
    <source>
        <dbReference type="Proteomes" id="UP000183174"/>
    </source>
</evidence>
<name>A0A1C3X0N3_9BRAD</name>
<dbReference type="Proteomes" id="UP000183174">
    <property type="component" value="Unassembled WGS sequence"/>
</dbReference>
<gene>
    <name evidence="1" type="ORF">GA0061099_1008239</name>
</gene>
<evidence type="ECO:0000313" key="1">
    <source>
        <dbReference type="EMBL" id="SCB45842.1"/>
    </source>
</evidence>
<protein>
    <submittedName>
        <fullName evidence="1">Uncharacterized protein</fullName>
    </submittedName>
</protein>
<dbReference type="EMBL" id="FMAE01000008">
    <property type="protein sequence ID" value="SCB45842.1"/>
    <property type="molecule type" value="Genomic_DNA"/>
</dbReference>
<organism evidence="1 2">
    <name type="scientific">Bradyrhizobium yuanmingense</name>
    <dbReference type="NCBI Taxonomy" id="108015"/>
    <lineage>
        <taxon>Bacteria</taxon>
        <taxon>Pseudomonadati</taxon>
        <taxon>Pseudomonadota</taxon>
        <taxon>Alphaproteobacteria</taxon>
        <taxon>Hyphomicrobiales</taxon>
        <taxon>Nitrobacteraceae</taxon>
        <taxon>Bradyrhizobium</taxon>
    </lineage>
</organism>
<reference evidence="1 2" key="1">
    <citation type="submission" date="2016-08" db="EMBL/GenBank/DDBJ databases">
        <authorList>
            <person name="Seilhamer J.J."/>
        </authorList>
    </citation>
    <scope>NUCLEOTIDE SEQUENCE [LARGE SCALE GENOMIC DNA]</scope>
    <source>
        <strain evidence="1 2">CCBAU 10071</strain>
    </source>
</reference>
<proteinExistence type="predicted"/>
<sequence length="50" mass="5751">MVRIEYLKRQIARAERLAKAMLDRQTADRLQAYAAECRAELSELTVKQAA</sequence>
<accession>A0A1C3X0N3</accession>
<dbReference type="RefSeq" id="WP_167361682.1">
    <property type="nucleotide sequence ID" value="NZ_FMAE01000008.1"/>
</dbReference>
<dbReference type="AlphaFoldDB" id="A0A1C3X0N3"/>